<proteinExistence type="predicted"/>
<dbReference type="Proteomes" id="UP000327167">
    <property type="component" value="Unassembled WGS sequence"/>
</dbReference>
<dbReference type="RefSeq" id="WP_191630884.1">
    <property type="nucleotide sequence ID" value="NZ_CABVHJ010000006.1"/>
</dbReference>
<protein>
    <submittedName>
        <fullName evidence="1">Uncharacterized protein</fullName>
    </submittedName>
</protein>
<gene>
    <name evidence="1" type="ORF">PS655_02117</name>
</gene>
<sequence>MLAIAVCQTKKISTDPQPSLAGKLPQIAVVFTKLKNTLPTAAAIKGHRSMPASCLSFFKGIKHGVRQWRIEIFRQHQCAFHSANSWCAGFSCVSEKALRPTLDCQSLDSCNQLTKHISAHSLPRIVLQSAKTLTIELYTQGWL</sequence>
<reference evidence="1 2" key="1">
    <citation type="submission" date="2019-09" db="EMBL/GenBank/DDBJ databases">
        <authorList>
            <person name="Chandra G."/>
            <person name="Truman W A."/>
        </authorList>
    </citation>
    <scope>NUCLEOTIDE SEQUENCE [LARGE SCALE GENOMIC DNA]</scope>
    <source>
        <strain evidence="1">PS655</strain>
    </source>
</reference>
<evidence type="ECO:0000313" key="1">
    <source>
        <dbReference type="EMBL" id="VVM77109.1"/>
    </source>
</evidence>
<organism evidence="1 2">
    <name type="scientific">Pseudomonas fluorescens</name>
    <dbReference type="NCBI Taxonomy" id="294"/>
    <lineage>
        <taxon>Bacteria</taxon>
        <taxon>Pseudomonadati</taxon>
        <taxon>Pseudomonadota</taxon>
        <taxon>Gammaproteobacteria</taxon>
        <taxon>Pseudomonadales</taxon>
        <taxon>Pseudomonadaceae</taxon>
        <taxon>Pseudomonas</taxon>
    </lineage>
</organism>
<accession>A0A5E6S8P9</accession>
<name>A0A5E6S8P9_PSEFL</name>
<dbReference type="AlphaFoldDB" id="A0A5E6S8P9"/>
<evidence type="ECO:0000313" key="2">
    <source>
        <dbReference type="Proteomes" id="UP000327167"/>
    </source>
</evidence>
<dbReference type="EMBL" id="CABVHJ010000006">
    <property type="protein sequence ID" value="VVM77109.1"/>
    <property type="molecule type" value="Genomic_DNA"/>
</dbReference>